<dbReference type="EMBL" id="CP115396">
    <property type="protein sequence ID" value="WBO85990.1"/>
    <property type="molecule type" value="Genomic_DNA"/>
</dbReference>
<dbReference type="RefSeq" id="WP_270128591.1">
    <property type="nucleotide sequence ID" value="NZ_CP115396.1"/>
</dbReference>
<accession>A0ABY7PSV5</accession>
<sequence length="139" mass="16085">MPYSAHHPVYFENAVGRILEHPEGYAWVIYKDTRRGITEFRALLTHLGQLLLRRGWSRILVDMHLIQPLSEPEKQFLVDEWYSRKIARPEHVCVAYLAAQDAVSRLSIHQIQAEARKENTSDAFQTLAEAQAYLLTCPL</sequence>
<gene>
    <name evidence="1" type="ORF">O9Z63_06985</name>
</gene>
<evidence type="ECO:0000313" key="1">
    <source>
        <dbReference type="EMBL" id="WBO85990.1"/>
    </source>
</evidence>
<dbReference type="Proteomes" id="UP001211872">
    <property type="component" value="Chromosome"/>
</dbReference>
<evidence type="ECO:0000313" key="2">
    <source>
        <dbReference type="Proteomes" id="UP001211872"/>
    </source>
</evidence>
<evidence type="ECO:0008006" key="3">
    <source>
        <dbReference type="Google" id="ProtNLM"/>
    </source>
</evidence>
<name>A0ABY7PSV5_9BACT</name>
<reference evidence="1 2" key="1">
    <citation type="journal article" date="2011" name="Int. J. Syst. Evol. Microbiol.">
        <title>Hymenobacter yonginensis sp. nov., isolated from a mesotrophic artificial lake.</title>
        <authorList>
            <person name="Joung Y."/>
            <person name="Cho S.H."/>
            <person name="Kim H."/>
            <person name="Kim S.B."/>
            <person name="Joh K."/>
        </authorList>
    </citation>
    <scope>NUCLEOTIDE SEQUENCE [LARGE SCALE GENOMIC DNA]</scope>
    <source>
        <strain evidence="1 2">KCTC 22745</strain>
    </source>
</reference>
<protein>
    <recommendedName>
        <fullName evidence="3">STAS/SEC14 domain-containing protein</fullName>
    </recommendedName>
</protein>
<organism evidence="1 2">
    <name type="scientific">Hymenobacter yonginensis</name>
    <dbReference type="NCBI Taxonomy" id="748197"/>
    <lineage>
        <taxon>Bacteria</taxon>
        <taxon>Pseudomonadati</taxon>
        <taxon>Bacteroidota</taxon>
        <taxon>Cytophagia</taxon>
        <taxon>Cytophagales</taxon>
        <taxon>Hymenobacteraceae</taxon>
        <taxon>Hymenobacter</taxon>
    </lineage>
</organism>
<keyword evidence="2" id="KW-1185">Reference proteome</keyword>
<proteinExistence type="predicted"/>